<evidence type="ECO:0000256" key="3">
    <source>
        <dbReference type="ARBA" id="ARBA00022723"/>
    </source>
</evidence>
<accession>A0ABR1ZJP7</accession>
<dbReference type="SUPFAM" id="SSF57850">
    <property type="entry name" value="RING/U-box"/>
    <property type="match status" value="1"/>
</dbReference>
<comment type="caution">
    <text evidence="8">The sequence shown here is derived from an EMBL/GenBank/DDBJ whole genome shotgun (WGS) entry which is preliminary data.</text>
</comment>
<evidence type="ECO:0000256" key="6">
    <source>
        <dbReference type="PROSITE-ProRule" id="PRU00175"/>
    </source>
</evidence>
<dbReference type="Pfam" id="PF13639">
    <property type="entry name" value="zf-RING_2"/>
    <property type="match status" value="1"/>
</dbReference>
<comment type="catalytic activity">
    <reaction evidence="1">
        <text>S-ubiquitinyl-[E2 ubiquitin-conjugating enzyme]-L-cysteine + [acceptor protein]-L-lysine = [E2 ubiquitin-conjugating enzyme]-L-cysteine + N(6)-ubiquitinyl-[acceptor protein]-L-lysine.</text>
        <dbReference type="EC" id="2.3.2.27"/>
    </reaction>
</comment>
<evidence type="ECO:0000313" key="9">
    <source>
        <dbReference type="Proteomes" id="UP001472677"/>
    </source>
</evidence>
<dbReference type="InterPro" id="IPR013083">
    <property type="entry name" value="Znf_RING/FYVE/PHD"/>
</dbReference>
<dbReference type="EMBL" id="JBBPBM010001988">
    <property type="protein sequence ID" value="KAK8480798.1"/>
    <property type="molecule type" value="Genomic_DNA"/>
</dbReference>
<organism evidence="8 9">
    <name type="scientific">Hibiscus sabdariffa</name>
    <name type="common">roselle</name>
    <dbReference type="NCBI Taxonomy" id="183260"/>
    <lineage>
        <taxon>Eukaryota</taxon>
        <taxon>Viridiplantae</taxon>
        <taxon>Streptophyta</taxon>
        <taxon>Embryophyta</taxon>
        <taxon>Tracheophyta</taxon>
        <taxon>Spermatophyta</taxon>
        <taxon>Magnoliopsida</taxon>
        <taxon>eudicotyledons</taxon>
        <taxon>Gunneridae</taxon>
        <taxon>Pentapetalae</taxon>
        <taxon>rosids</taxon>
        <taxon>malvids</taxon>
        <taxon>Malvales</taxon>
        <taxon>Malvaceae</taxon>
        <taxon>Malvoideae</taxon>
        <taxon>Hibiscus</taxon>
    </lineage>
</organism>
<dbReference type="Gene3D" id="3.30.40.10">
    <property type="entry name" value="Zinc/RING finger domain, C3HC4 (zinc finger)"/>
    <property type="match status" value="1"/>
</dbReference>
<dbReference type="InterPro" id="IPR001841">
    <property type="entry name" value="Znf_RING"/>
</dbReference>
<reference evidence="8 9" key="1">
    <citation type="journal article" date="2024" name="G3 (Bethesda)">
        <title>Genome assembly of Hibiscus sabdariffa L. provides insights into metabolisms of medicinal natural products.</title>
        <authorList>
            <person name="Kim T."/>
        </authorList>
    </citation>
    <scope>NUCLEOTIDE SEQUENCE [LARGE SCALE GENOMIC DNA]</scope>
    <source>
        <strain evidence="8">TK-2024</strain>
        <tissue evidence="8">Old leaves</tissue>
    </source>
</reference>
<sequence>MASRYSIKITQEDGGFPEHLGANIPHSLLHIDLGIRCISSLNPDIAFEIFNRSGTGRRDVFLSEENARNIIRSMVVDSGVTREFVDTVLVPDILSHARYADSLHVNLGCQVIKLRVEILVDVSFDDEISELVDEMLTSSVNFKPASKSSIESLKRVKYWDDEDESRLPLKKRRKLGKDLSSRKGCAVCLDEFFNGDEITSMPCGHVYHYGCIVEWLETSHTCPLCRYQMSID</sequence>
<proteinExistence type="predicted"/>
<keyword evidence="3" id="KW-0479">Metal-binding</keyword>
<keyword evidence="5" id="KW-0862">Zinc</keyword>
<dbReference type="PANTHER" id="PTHR15710">
    <property type="entry name" value="E3 UBIQUITIN-PROTEIN LIGASE PRAJA"/>
    <property type="match status" value="1"/>
</dbReference>
<dbReference type="CDD" id="cd16454">
    <property type="entry name" value="RING-H2_PA-TM-RING"/>
    <property type="match status" value="1"/>
</dbReference>
<gene>
    <name evidence="8" type="ORF">V6N12_020999</name>
</gene>
<protein>
    <recommendedName>
        <fullName evidence="2">RING-type E3 ubiquitin transferase</fullName>
        <ecNumber evidence="2">2.3.2.27</ecNumber>
    </recommendedName>
</protein>
<evidence type="ECO:0000259" key="7">
    <source>
        <dbReference type="PROSITE" id="PS50089"/>
    </source>
</evidence>
<evidence type="ECO:0000256" key="2">
    <source>
        <dbReference type="ARBA" id="ARBA00012483"/>
    </source>
</evidence>
<evidence type="ECO:0000313" key="8">
    <source>
        <dbReference type="EMBL" id="KAK8480798.1"/>
    </source>
</evidence>
<keyword evidence="4 6" id="KW-0863">Zinc-finger</keyword>
<name>A0ABR1ZJP7_9ROSI</name>
<dbReference type="EC" id="2.3.2.27" evidence="2"/>
<dbReference type="Proteomes" id="UP001472677">
    <property type="component" value="Unassembled WGS sequence"/>
</dbReference>
<evidence type="ECO:0000256" key="5">
    <source>
        <dbReference type="ARBA" id="ARBA00022833"/>
    </source>
</evidence>
<dbReference type="PROSITE" id="PS50089">
    <property type="entry name" value="ZF_RING_2"/>
    <property type="match status" value="1"/>
</dbReference>
<feature type="domain" description="RING-type" evidence="7">
    <location>
        <begin position="185"/>
        <end position="226"/>
    </location>
</feature>
<dbReference type="SMART" id="SM00184">
    <property type="entry name" value="RING"/>
    <property type="match status" value="1"/>
</dbReference>
<evidence type="ECO:0000256" key="1">
    <source>
        <dbReference type="ARBA" id="ARBA00000900"/>
    </source>
</evidence>
<dbReference type="PANTHER" id="PTHR15710:SF229">
    <property type="entry name" value="E3 UBIQUITIN-PROTEIN LIGASE RNF181-LIKE"/>
    <property type="match status" value="1"/>
</dbReference>
<evidence type="ECO:0000256" key="4">
    <source>
        <dbReference type="ARBA" id="ARBA00022771"/>
    </source>
</evidence>
<keyword evidence="9" id="KW-1185">Reference proteome</keyword>